<dbReference type="Proteomes" id="UP000023541">
    <property type="component" value="Unassembled WGS sequence"/>
</dbReference>
<dbReference type="OrthoDB" id="663011at2"/>
<name>A0A023BWG3_9FLAO</name>
<keyword evidence="2" id="KW-1185">Reference proteome</keyword>
<dbReference type="AlphaFoldDB" id="A0A023BWG3"/>
<proteinExistence type="predicted"/>
<dbReference type="EMBL" id="AQRA01000004">
    <property type="protein sequence ID" value="EZH74299.1"/>
    <property type="molecule type" value="Genomic_DNA"/>
</dbReference>
<dbReference type="eggNOG" id="COG0664">
    <property type="taxonomic scope" value="Bacteria"/>
</dbReference>
<organism evidence="1 2">
    <name type="scientific">Aquimarina atlantica</name>
    <dbReference type="NCBI Taxonomy" id="1317122"/>
    <lineage>
        <taxon>Bacteria</taxon>
        <taxon>Pseudomonadati</taxon>
        <taxon>Bacteroidota</taxon>
        <taxon>Flavobacteriia</taxon>
        <taxon>Flavobacteriales</taxon>
        <taxon>Flavobacteriaceae</taxon>
        <taxon>Aquimarina</taxon>
    </lineage>
</organism>
<protein>
    <recommendedName>
        <fullName evidence="3">Cyclic nucleotide-binding domain-containing protein</fullName>
    </recommendedName>
</protein>
<dbReference type="RefSeq" id="WP_034241923.1">
    <property type="nucleotide sequence ID" value="NZ_AQRA01000004.1"/>
</dbReference>
<evidence type="ECO:0000313" key="2">
    <source>
        <dbReference type="Proteomes" id="UP000023541"/>
    </source>
</evidence>
<dbReference type="SUPFAM" id="SSF51206">
    <property type="entry name" value="cAMP-binding domain-like"/>
    <property type="match status" value="1"/>
</dbReference>
<sequence>MSQNKTISESIHKTISLEKDDFFLQYDTPCIEIGMLIKGVMRGFVHDNDGNEITTHFYQEGDMIIGSYIPKTNVVMSVQALEKCEISVANYSEVMSWVNKDKNITEIVTNAFQKLNKQLQSRLVSLLNLNSVEKYTLFLKEYPSVINRIPHYYIANYLGITPTQLSRARKQFIDKCK</sequence>
<dbReference type="InterPro" id="IPR014710">
    <property type="entry name" value="RmlC-like_jellyroll"/>
</dbReference>
<comment type="caution">
    <text evidence="1">The sequence shown here is derived from an EMBL/GenBank/DDBJ whole genome shotgun (WGS) entry which is preliminary data.</text>
</comment>
<evidence type="ECO:0000313" key="1">
    <source>
        <dbReference type="EMBL" id="EZH74299.1"/>
    </source>
</evidence>
<evidence type="ECO:0008006" key="3">
    <source>
        <dbReference type="Google" id="ProtNLM"/>
    </source>
</evidence>
<dbReference type="InterPro" id="IPR018490">
    <property type="entry name" value="cNMP-bd_dom_sf"/>
</dbReference>
<dbReference type="STRING" id="1317122.ATO12_15650"/>
<accession>A0A023BWG3</accession>
<gene>
    <name evidence="1" type="ORF">ATO12_15650</name>
</gene>
<dbReference type="Gene3D" id="2.60.120.10">
    <property type="entry name" value="Jelly Rolls"/>
    <property type="match status" value="1"/>
</dbReference>
<reference evidence="1 2" key="1">
    <citation type="submission" date="2014-04" db="EMBL/GenBank/DDBJ databases">
        <title>Aquimarina sp. 22II-S11-z7 Genome Sequencing.</title>
        <authorList>
            <person name="Lai Q."/>
        </authorList>
    </citation>
    <scope>NUCLEOTIDE SEQUENCE [LARGE SCALE GENOMIC DNA]</scope>
    <source>
        <strain evidence="1 2">22II-S11-z7</strain>
    </source>
</reference>